<proteinExistence type="predicted"/>
<dbReference type="EMBL" id="MOEC01000079">
    <property type="protein sequence ID" value="OIS90210.1"/>
    <property type="molecule type" value="Genomic_DNA"/>
</dbReference>
<dbReference type="Pfam" id="PF14106">
    <property type="entry name" value="DUF4279"/>
    <property type="match status" value="1"/>
</dbReference>
<name>A0A1J6HUD5_9HYPH</name>
<dbReference type="RefSeq" id="WP_071634668.1">
    <property type="nucleotide sequence ID" value="NZ_MOEC01000079.1"/>
</dbReference>
<sequence length="142" mass="15459">MAEVHRTAASLRFHGDDLDPEEISRILGVQPTKGVKKGGTWTTPKGKEIVAWSGYWMLSAPDESPGELDKQVATLFAALSTDLEAWRALSLRFRGNIFVGLFLSGFNEGQSLSPTTTCAIGLRGLELDLDIYSGDELDETTV</sequence>
<gene>
    <name evidence="1" type="ORF">BLA27_28025</name>
</gene>
<evidence type="ECO:0000313" key="1">
    <source>
        <dbReference type="EMBL" id="OIS90210.1"/>
    </source>
</evidence>
<keyword evidence="2" id="KW-1185">Reference proteome</keyword>
<comment type="caution">
    <text evidence="1">The sequence shown here is derived from an EMBL/GenBank/DDBJ whole genome shotgun (WGS) entry which is preliminary data.</text>
</comment>
<accession>A0A1J6HUD5</accession>
<organism evidence="1 2">
    <name type="scientific">Brucella cytisi</name>
    <dbReference type="NCBI Taxonomy" id="407152"/>
    <lineage>
        <taxon>Bacteria</taxon>
        <taxon>Pseudomonadati</taxon>
        <taxon>Pseudomonadota</taxon>
        <taxon>Alphaproteobacteria</taxon>
        <taxon>Hyphomicrobiales</taxon>
        <taxon>Brucellaceae</taxon>
        <taxon>Brucella/Ochrobactrum group</taxon>
        <taxon>Brucella</taxon>
    </lineage>
</organism>
<dbReference type="AlphaFoldDB" id="A0A1J6HUD5"/>
<protein>
    <recommendedName>
        <fullName evidence="3">DUF4279 domain-containing protein</fullName>
    </recommendedName>
</protein>
<reference evidence="1 2" key="1">
    <citation type="submission" date="2016-10" db="EMBL/GenBank/DDBJ databases">
        <title>The Draft Genome Sequence of the Potato Rhizosphere Bacteria Ochrobactrum sp. IPA7.2.</title>
        <authorList>
            <person name="Gogoleva N.E."/>
            <person name="Khlopko Y.A."/>
            <person name="Burygin G.L."/>
            <person name="Plotnikov A.O."/>
        </authorList>
    </citation>
    <scope>NUCLEOTIDE SEQUENCE [LARGE SCALE GENOMIC DNA]</scope>
    <source>
        <strain evidence="1 2">IPA7.2</strain>
    </source>
</reference>
<evidence type="ECO:0008006" key="3">
    <source>
        <dbReference type="Google" id="ProtNLM"/>
    </source>
</evidence>
<dbReference type="OrthoDB" id="6025978at2"/>
<dbReference type="InterPro" id="IPR025459">
    <property type="entry name" value="DUF4279"/>
</dbReference>
<dbReference type="Proteomes" id="UP000182985">
    <property type="component" value="Unassembled WGS sequence"/>
</dbReference>
<evidence type="ECO:0000313" key="2">
    <source>
        <dbReference type="Proteomes" id="UP000182985"/>
    </source>
</evidence>